<dbReference type="AlphaFoldDB" id="A0A285GFC7"/>
<reference evidence="5" key="2">
    <citation type="submission" date="2017-09" db="EMBL/GenBank/DDBJ databases">
        <authorList>
            <person name="Varghese N."/>
            <person name="Submissions S."/>
        </authorList>
    </citation>
    <scope>NUCLEOTIDE SEQUENCE [LARGE SCALE GENOMIC DNA]</scope>
    <source>
        <strain evidence="5">WG-1MB</strain>
    </source>
</reference>
<dbReference type="CDD" id="cd00075">
    <property type="entry name" value="HATPase"/>
    <property type="match status" value="1"/>
</dbReference>
<dbReference type="PROSITE" id="PS50109">
    <property type="entry name" value="HIS_KIN"/>
    <property type="match status" value="1"/>
</dbReference>
<evidence type="ECO:0000313" key="3">
    <source>
        <dbReference type="EMBL" id="SNY22033.1"/>
    </source>
</evidence>
<keyword evidence="1" id="KW-0472">Membrane</keyword>
<feature type="transmembrane region" description="Helical" evidence="1">
    <location>
        <begin position="34"/>
        <end position="53"/>
    </location>
</feature>
<feature type="transmembrane region" description="Helical" evidence="1">
    <location>
        <begin position="135"/>
        <end position="153"/>
    </location>
</feature>
<dbReference type="InterPro" id="IPR033425">
    <property type="entry name" value="MASE3"/>
</dbReference>
<dbReference type="SUPFAM" id="SSF55785">
    <property type="entry name" value="PYP-like sensor domain (PAS domain)"/>
    <property type="match status" value="1"/>
</dbReference>
<feature type="transmembrane region" description="Helical" evidence="1">
    <location>
        <begin position="65"/>
        <end position="86"/>
    </location>
</feature>
<keyword evidence="1" id="KW-0812">Transmembrane</keyword>
<dbReference type="Proteomes" id="UP000295404">
    <property type="component" value="Unassembled WGS sequence"/>
</dbReference>
<evidence type="ECO:0000256" key="1">
    <source>
        <dbReference type="SAM" id="Phobius"/>
    </source>
</evidence>
<dbReference type="Proteomes" id="UP000217726">
    <property type="component" value="Unassembled WGS sequence"/>
</dbReference>
<proteinExistence type="predicted"/>
<feature type="domain" description="Histidine kinase" evidence="2">
    <location>
        <begin position="397"/>
        <end position="586"/>
    </location>
</feature>
<organism evidence="3 5">
    <name type="scientific">Methanohalophilus euhalobius</name>
    <dbReference type="NCBI Taxonomy" id="51203"/>
    <lineage>
        <taxon>Archaea</taxon>
        <taxon>Methanobacteriati</taxon>
        <taxon>Methanobacteriota</taxon>
        <taxon>Stenosarchaea group</taxon>
        <taxon>Methanomicrobia</taxon>
        <taxon>Methanosarcinales</taxon>
        <taxon>Methanosarcinaceae</taxon>
        <taxon>Methanohalophilus</taxon>
    </lineage>
</organism>
<reference evidence="4 6" key="3">
    <citation type="submission" date="2019-03" db="EMBL/GenBank/DDBJ databases">
        <title>Subsurface microbial communities from deep shales in Ohio and West Virginia, USA.</title>
        <authorList>
            <person name="Wrighton K."/>
        </authorList>
    </citation>
    <scope>NUCLEOTIDE SEQUENCE [LARGE SCALE GENOMIC DNA]</scope>
    <source>
        <strain evidence="4 6">WG1_MB</strain>
    </source>
</reference>
<dbReference type="RefSeq" id="WP_096712983.1">
    <property type="nucleotide sequence ID" value="NZ_OBDR01000015.1"/>
</dbReference>
<name>A0A285GFC7_9EURY</name>
<feature type="transmembrane region" description="Helical" evidence="1">
    <location>
        <begin position="106"/>
        <end position="123"/>
    </location>
</feature>
<dbReference type="EMBL" id="OBDR01000015">
    <property type="protein sequence ID" value="SNY22033.1"/>
    <property type="molecule type" value="Genomic_DNA"/>
</dbReference>
<keyword evidence="5" id="KW-1185">Reference proteome</keyword>
<dbReference type="InterPro" id="IPR005467">
    <property type="entry name" value="His_kinase_dom"/>
</dbReference>
<dbReference type="PANTHER" id="PTHR43065">
    <property type="entry name" value="SENSOR HISTIDINE KINASE"/>
    <property type="match status" value="1"/>
</dbReference>
<dbReference type="InterPro" id="IPR003594">
    <property type="entry name" value="HATPase_dom"/>
</dbReference>
<dbReference type="EMBL" id="SMMS01000001">
    <property type="protein sequence ID" value="TCL11969.1"/>
    <property type="molecule type" value="Genomic_DNA"/>
</dbReference>
<evidence type="ECO:0000313" key="6">
    <source>
        <dbReference type="Proteomes" id="UP000295404"/>
    </source>
</evidence>
<dbReference type="Gene3D" id="3.30.565.10">
    <property type="entry name" value="Histidine kinase-like ATPase, C-terminal domain"/>
    <property type="match status" value="1"/>
</dbReference>
<dbReference type="InterPro" id="IPR035965">
    <property type="entry name" value="PAS-like_dom_sf"/>
</dbReference>
<dbReference type="InterPro" id="IPR036890">
    <property type="entry name" value="HATPase_C_sf"/>
</dbReference>
<feature type="transmembrane region" description="Helical" evidence="1">
    <location>
        <begin position="196"/>
        <end position="217"/>
    </location>
</feature>
<evidence type="ECO:0000313" key="5">
    <source>
        <dbReference type="Proteomes" id="UP000217726"/>
    </source>
</evidence>
<feature type="transmembrane region" description="Helical" evidence="1">
    <location>
        <begin position="165"/>
        <end position="184"/>
    </location>
</feature>
<accession>A0A285GFC7</accession>
<dbReference type="SMART" id="SM00387">
    <property type="entry name" value="HATPase_c"/>
    <property type="match status" value="1"/>
</dbReference>
<dbReference type="Gene3D" id="3.30.450.20">
    <property type="entry name" value="PAS domain"/>
    <property type="match status" value="1"/>
</dbReference>
<dbReference type="Pfam" id="PF02518">
    <property type="entry name" value="HATPase_c"/>
    <property type="match status" value="1"/>
</dbReference>
<dbReference type="SUPFAM" id="SSF55874">
    <property type="entry name" value="ATPase domain of HSP90 chaperone/DNA topoisomerase II/histidine kinase"/>
    <property type="match status" value="1"/>
</dbReference>
<sequence length="594" mass="67795">MNQNNTDFRKDSDIIFLAVVIAGLYIISLDNFLLFHSLVELFSIVVAVAFFLIVWNRRNIIENNYILAAGIGYLFIASIDLLHTFAYKGMGIFPGYDTNLPTQLWIAARYLESLILVVSFFLMGKKVKASNVTTTYLIITTILIVSIFGGYFPDSYIEGAGLTSFKIYSEYLIASILLVALTLLHQKRSNFLPNVYKYLALAIVFTIIGELAFTFYISVYGFSNLVGHFFKLISFYLIYKAVIVTSLDKPYEMLFGELNQERKKYTDLFRAMKNGVAVFEPVDNGEDFLIKDINPAVEKIEGVKKEDVIGKKVTLTFPNSRETGFLDNLRKVWNTGDPIHTEPIHYCDSEREGWRENDIYKLANGDVVAVYEDVTEKKNTQRQQAQLTKELQTVNQILRHDISNDLSAISMSVDIFRNKRDDKYLDMIKRAVKKSISRINEMGMFEKTLDFEKKLKPFQLSKVFEKLRGKYDLKISIEGDATVMADEVIYSIFENLIENSIKHGKADIIDIKVQEKEDDVEVRVSDNGTGIPDSIKKKVFDEGFSTGKGGMGLYIVKTTMNRYGSIQVEDNDPHGARFVLRFKKYPGKENVKSE</sequence>
<dbReference type="Pfam" id="PF17159">
    <property type="entry name" value="MASE3"/>
    <property type="match status" value="1"/>
</dbReference>
<dbReference type="OrthoDB" id="230688at2157"/>
<feature type="transmembrane region" description="Helical" evidence="1">
    <location>
        <begin position="12"/>
        <end position="28"/>
    </location>
</feature>
<keyword evidence="1" id="KW-1133">Transmembrane helix</keyword>
<protein>
    <submittedName>
        <fullName evidence="4">PAS domain-containing protein</fullName>
    </submittedName>
    <submittedName>
        <fullName evidence="3">PAS fold-containing protein</fullName>
    </submittedName>
</protein>
<dbReference type="Pfam" id="PF08448">
    <property type="entry name" value="PAS_4"/>
    <property type="match status" value="1"/>
</dbReference>
<evidence type="ECO:0000259" key="2">
    <source>
        <dbReference type="PROSITE" id="PS50109"/>
    </source>
</evidence>
<dbReference type="InterPro" id="IPR013656">
    <property type="entry name" value="PAS_4"/>
</dbReference>
<evidence type="ECO:0000313" key="4">
    <source>
        <dbReference type="EMBL" id="TCL11969.1"/>
    </source>
</evidence>
<reference evidence="3" key="1">
    <citation type="submission" date="2017-09" db="EMBL/GenBank/DDBJ databases">
        <authorList>
            <person name="Ehlers B."/>
            <person name="Leendertz F.H."/>
        </authorList>
    </citation>
    <scope>NUCLEOTIDE SEQUENCE [LARGE SCALE GENOMIC DNA]</scope>
    <source>
        <strain evidence="3">WG-1MB</strain>
    </source>
</reference>
<gene>
    <name evidence="4" type="ORF">C7960_1178</name>
    <name evidence="3" type="ORF">SAMN06295989_11514</name>
</gene>